<keyword evidence="2" id="KW-0813">Transport</keyword>
<keyword evidence="5 10" id="KW-1133">Transmembrane helix</keyword>
<evidence type="ECO:0000313" key="13">
    <source>
        <dbReference type="Proteomes" id="UP000615796"/>
    </source>
</evidence>
<dbReference type="FunFam" id="1.20.5.110:FF:000071">
    <property type="entry name" value="pH-gated potassium channel KcsA"/>
    <property type="match status" value="1"/>
</dbReference>
<keyword evidence="6" id="KW-0406">Ion transport</keyword>
<dbReference type="RefSeq" id="WP_004396867.1">
    <property type="nucleotide sequence ID" value="NZ_CAWQLT010000012.1"/>
</dbReference>
<organism evidence="12 13">
    <name type="scientific">Vibrio metschnikovii</name>
    <dbReference type="NCBI Taxonomy" id="28172"/>
    <lineage>
        <taxon>Bacteria</taxon>
        <taxon>Pseudomonadati</taxon>
        <taxon>Pseudomonadota</taxon>
        <taxon>Gammaproteobacteria</taxon>
        <taxon>Vibrionales</taxon>
        <taxon>Vibrionaceae</taxon>
        <taxon>Vibrio</taxon>
    </lineage>
</organism>
<keyword evidence="3" id="KW-1003">Cell membrane</keyword>
<evidence type="ECO:0000256" key="8">
    <source>
        <dbReference type="ARBA" id="ARBA00023303"/>
    </source>
</evidence>
<keyword evidence="13" id="KW-1185">Reference proteome</keyword>
<evidence type="ECO:0000256" key="2">
    <source>
        <dbReference type="ARBA" id="ARBA00022448"/>
    </source>
</evidence>
<evidence type="ECO:0000256" key="5">
    <source>
        <dbReference type="ARBA" id="ARBA00022989"/>
    </source>
</evidence>
<feature type="domain" description="Potassium channel" evidence="11">
    <location>
        <begin position="128"/>
        <end position="205"/>
    </location>
</feature>
<evidence type="ECO:0000256" key="6">
    <source>
        <dbReference type="ARBA" id="ARBA00023065"/>
    </source>
</evidence>
<dbReference type="PRINTS" id="PR00169">
    <property type="entry name" value="KCHANNEL"/>
</dbReference>
<dbReference type="Pfam" id="PF07885">
    <property type="entry name" value="Ion_trans_2"/>
    <property type="match status" value="1"/>
</dbReference>
<dbReference type="Proteomes" id="UP000615796">
    <property type="component" value="Unassembled WGS sequence"/>
</dbReference>
<evidence type="ECO:0000256" key="9">
    <source>
        <dbReference type="ARBA" id="ARBA00067547"/>
    </source>
</evidence>
<name>A0A9X0R6C1_VIBME</name>
<dbReference type="InterPro" id="IPR028325">
    <property type="entry name" value="VG_K_chnl"/>
</dbReference>
<evidence type="ECO:0000256" key="7">
    <source>
        <dbReference type="ARBA" id="ARBA00023136"/>
    </source>
</evidence>
<keyword evidence="8 12" id="KW-0407">Ion channel</keyword>
<dbReference type="PANTHER" id="PTHR11537:SF254">
    <property type="entry name" value="POTASSIUM VOLTAGE-GATED CHANNEL PROTEIN SHAB"/>
    <property type="match status" value="1"/>
</dbReference>
<dbReference type="EMBL" id="JACRUP010000002">
    <property type="protein sequence ID" value="MBC5850559.1"/>
    <property type="molecule type" value="Genomic_DNA"/>
</dbReference>
<sequence>MNPKQRAKLLAAFESKTEVPMLILSLIYVLLALIPDVAQLDQEERHFINQLIWLVWGVFATELAIKILLSQQRGRYLMQNWPDVLIVAMPFLRPLRFIRILFILPRTWRQTKAVLRQKTLSFIGLTSLLTVMLSSAFVYLVERGSDSPIEDYSDALWWAMTTITTVGYGDMYPVTAFGRGVAVFLMLTGITLFGLLTASVASFFVDDNHQQRLDSQHQHSHRKCGQQPRSQFHLARFRQQLKEKHHLHHSHSKRR</sequence>
<dbReference type="GO" id="GO:0001508">
    <property type="term" value="P:action potential"/>
    <property type="evidence" value="ECO:0007669"/>
    <property type="project" value="TreeGrafter"/>
</dbReference>
<evidence type="ECO:0000256" key="10">
    <source>
        <dbReference type="SAM" id="Phobius"/>
    </source>
</evidence>
<dbReference type="InterPro" id="IPR013099">
    <property type="entry name" value="K_chnl_dom"/>
</dbReference>
<protein>
    <recommendedName>
        <fullName evidence="9">pH-gated potassium channel KcsA</fullName>
    </recommendedName>
</protein>
<keyword evidence="4 10" id="KW-0812">Transmembrane</keyword>
<evidence type="ECO:0000256" key="3">
    <source>
        <dbReference type="ARBA" id="ARBA00022475"/>
    </source>
</evidence>
<accession>A0A9X0R6C1</accession>
<dbReference type="GO" id="GO:0008076">
    <property type="term" value="C:voltage-gated potassium channel complex"/>
    <property type="evidence" value="ECO:0007669"/>
    <property type="project" value="InterPro"/>
</dbReference>
<reference evidence="12" key="1">
    <citation type="submission" date="2020-08" db="EMBL/GenBank/DDBJ databases">
        <title>Genome Sequencing and Pan-Genome Analysis of Migratory bird Vibrio Strains, Inner Mongolia.</title>
        <authorList>
            <person name="Zheng L."/>
        </authorList>
    </citation>
    <scope>NUCLEOTIDE SEQUENCE</scope>
    <source>
        <strain evidence="12">M13F</strain>
    </source>
</reference>
<feature type="transmembrane region" description="Helical" evidence="10">
    <location>
        <begin position="181"/>
        <end position="205"/>
    </location>
</feature>
<evidence type="ECO:0000259" key="11">
    <source>
        <dbReference type="Pfam" id="PF07885"/>
    </source>
</evidence>
<proteinExistence type="predicted"/>
<gene>
    <name evidence="12" type="ORF">H8Q88_06245</name>
</gene>
<dbReference type="GO" id="GO:0005249">
    <property type="term" value="F:voltage-gated potassium channel activity"/>
    <property type="evidence" value="ECO:0007669"/>
    <property type="project" value="InterPro"/>
</dbReference>
<feature type="transmembrane region" description="Helical" evidence="10">
    <location>
        <begin position="50"/>
        <end position="69"/>
    </location>
</feature>
<dbReference type="FunFam" id="1.10.287.70:FF:000226">
    <property type="entry name" value="pH-gated potassium channel KcsA"/>
    <property type="match status" value="1"/>
</dbReference>
<dbReference type="GeneID" id="79889824"/>
<feature type="transmembrane region" description="Helical" evidence="10">
    <location>
        <begin position="122"/>
        <end position="140"/>
    </location>
</feature>
<evidence type="ECO:0000313" key="12">
    <source>
        <dbReference type="EMBL" id="MBC5850559.1"/>
    </source>
</evidence>
<comment type="caution">
    <text evidence="12">The sequence shown here is derived from an EMBL/GenBank/DDBJ whole genome shotgun (WGS) entry which is preliminary data.</text>
</comment>
<keyword evidence="7 10" id="KW-0472">Membrane</keyword>
<dbReference type="AlphaFoldDB" id="A0A9X0R6C1"/>
<evidence type="ECO:0000256" key="4">
    <source>
        <dbReference type="ARBA" id="ARBA00022692"/>
    </source>
</evidence>
<dbReference type="Gene3D" id="1.10.287.70">
    <property type="match status" value="1"/>
</dbReference>
<feature type="transmembrane region" description="Helical" evidence="10">
    <location>
        <begin position="152"/>
        <end position="169"/>
    </location>
</feature>
<dbReference type="SUPFAM" id="SSF81324">
    <property type="entry name" value="Voltage-gated potassium channels"/>
    <property type="match status" value="1"/>
</dbReference>
<feature type="transmembrane region" description="Helical" evidence="10">
    <location>
        <begin position="21"/>
        <end position="38"/>
    </location>
</feature>
<dbReference type="PANTHER" id="PTHR11537">
    <property type="entry name" value="VOLTAGE-GATED POTASSIUM CHANNEL"/>
    <property type="match status" value="1"/>
</dbReference>
<evidence type="ECO:0000256" key="1">
    <source>
        <dbReference type="ARBA" id="ARBA00004141"/>
    </source>
</evidence>
<comment type="subcellular location">
    <subcellularLocation>
        <location evidence="1">Membrane</location>
        <topology evidence="1">Multi-pass membrane protein</topology>
    </subcellularLocation>
</comment>
<dbReference type="OrthoDB" id="9813518at2"/>